<accession>A0ABD1QWM4</accession>
<reference evidence="2" key="1">
    <citation type="submission" date="2024-07" db="EMBL/GenBank/DDBJ databases">
        <title>Two chromosome-level genome assemblies of Korean endemic species Abeliophyllum distichum and Forsythia ovata (Oleaceae).</title>
        <authorList>
            <person name="Jang H."/>
        </authorList>
    </citation>
    <scope>NUCLEOTIDE SEQUENCE [LARGE SCALE GENOMIC DNA]</scope>
</reference>
<gene>
    <name evidence="1" type="ORF">Adt_33578</name>
</gene>
<protein>
    <submittedName>
        <fullName evidence="1">Uncharacterized protein</fullName>
    </submittedName>
</protein>
<dbReference type="EMBL" id="JBFOLK010000010">
    <property type="protein sequence ID" value="KAL2480612.1"/>
    <property type="molecule type" value="Genomic_DNA"/>
</dbReference>
<evidence type="ECO:0000313" key="1">
    <source>
        <dbReference type="EMBL" id="KAL2480612.1"/>
    </source>
</evidence>
<keyword evidence="2" id="KW-1185">Reference proteome</keyword>
<comment type="caution">
    <text evidence="1">The sequence shown here is derived from an EMBL/GenBank/DDBJ whole genome shotgun (WGS) entry which is preliminary data.</text>
</comment>
<organism evidence="1 2">
    <name type="scientific">Abeliophyllum distichum</name>
    <dbReference type="NCBI Taxonomy" id="126358"/>
    <lineage>
        <taxon>Eukaryota</taxon>
        <taxon>Viridiplantae</taxon>
        <taxon>Streptophyta</taxon>
        <taxon>Embryophyta</taxon>
        <taxon>Tracheophyta</taxon>
        <taxon>Spermatophyta</taxon>
        <taxon>Magnoliopsida</taxon>
        <taxon>eudicotyledons</taxon>
        <taxon>Gunneridae</taxon>
        <taxon>Pentapetalae</taxon>
        <taxon>asterids</taxon>
        <taxon>lamiids</taxon>
        <taxon>Lamiales</taxon>
        <taxon>Oleaceae</taxon>
        <taxon>Forsythieae</taxon>
        <taxon>Abeliophyllum</taxon>
    </lineage>
</organism>
<name>A0ABD1QWM4_9LAMI</name>
<dbReference type="Proteomes" id="UP001604336">
    <property type="component" value="Unassembled WGS sequence"/>
</dbReference>
<sequence>MEDCEYCRRRGPSSLSTKFSNDTSTMDIDEGYFDDLDLDDEAEWRLLMVCISQVWEGFCFFHIPVFKIRGGRVVDERRALFLRPSMPSVVPNLVATVPPVVETVGNVLSPLPTLSKAPISATSISLIVEVGDDSPLPPDVMVV</sequence>
<proteinExistence type="predicted"/>
<evidence type="ECO:0000313" key="2">
    <source>
        <dbReference type="Proteomes" id="UP001604336"/>
    </source>
</evidence>
<dbReference type="AlphaFoldDB" id="A0ABD1QWM4"/>